<dbReference type="EMBL" id="JMCB01000006">
    <property type="protein sequence ID" value="KFE68020.1"/>
    <property type="molecule type" value="Genomic_DNA"/>
</dbReference>
<feature type="compositionally biased region" description="Basic and acidic residues" evidence="1">
    <location>
        <begin position="423"/>
        <end position="432"/>
    </location>
</feature>
<feature type="compositionally biased region" description="Low complexity" evidence="1">
    <location>
        <begin position="377"/>
        <end position="393"/>
    </location>
</feature>
<protein>
    <recommendedName>
        <fullName evidence="5">TonB C-terminal domain-containing protein</fullName>
    </recommendedName>
</protein>
<organism evidence="3 4">
    <name type="scientific">Hyalangium minutum</name>
    <dbReference type="NCBI Taxonomy" id="394096"/>
    <lineage>
        <taxon>Bacteria</taxon>
        <taxon>Pseudomonadati</taxon>
        <taxon>Myxococcota</taxon>
        <taxon>Myxococcia</taxon>
        <taxon>Myxococcales</taxon>
        <taxon>Cystobacterineae</taxon>
        <taxon>Archangiaceae</taxon>
        <taxon>Hyalangium</taxon>
    </lineage>
</organism>
<sequence>MVENPTERTDPLSVQGAAWKEHHGSGVSGDVHEALDAELDAYLDRELSAQLPVEAKPAPETEKPAERLQSVLALAAEEEQWLRGKPAVEPSAENAQDIESTACEVPEHLRVKPEPELGPASPVDPSRLEAPWAPLPAPLPGLAMAPHLMQQGRNLPVAPAPAAPSRAPWLMVGALTGVSAASAFVAAMLWMTRDSLPDRAQVMAAYAPAGTVATVAAAAVLEPVLVVKDSPLPREPGRLVADWVSVANGTVEAVPGPVVPGRAVATREPTPPAPVPAPQAEPAAGAVAQAASIPEPKTSLEAASIAHAVPVPVPGAVVPGDKAGASVSRSPGPVGTSVKAEALPSREKVQARRAPAVEARRQLEDPSLEDAEEEELPVLQPPQETRAPVVAKAEPPPAPQSEADDGSEFDEEFARKLGFTKDAIQKKPESTRVKSVWVPPDPDANLPETLAPDDIQQVVIANQPAISSCIQRHKEAIPGLSGGKFMVRWFILPSGSTQQATMETKALKGTALATCVEDVVRGWKFPKHRTQMGAIRFPFIF</sequence>
<proteinExistence type="predicted"/>
<feature type="compositionally biased region" description="Acidic residues" evidence="1">
    <location>
        <begin position="402"/>
        <end position="411"/>
    </location>
</feature>
<comment type="caution">
    <text evidence="3">The sequence shown here is derived from an EMBL/GenBank/DDBJ whole genome shotgun (WGS) entry which is preliminary data.</text>
</comment>
<feature type="compositionally biased region" description="Pro residues" evidence="1">
    <location>
        <begin position="269"/>
        <end position="279"/>
    </location>
</feature>
<feature type="region of interest" description="Disordered" evidence="1">
    <location>
        <begin position="265"/>
        <end position="292"/>
    </location>
</feature>
<keyword evidence="4" id="KW-1185">Reference proteome</keyword>
<dbReference type="PATRIC" id="fig|394096.3.peg.3298"/>
<dbReference type="Proteomes" id="UP000028725">
    <property type="component" value="Unassembled WGS sequence"/>
</dbReference>
<evidence type="ECO:0000256" key="2">
    <source>
        <dbReference type="SAM" id="Phobius"/>
    </source>
</evidence>
<feature type="compositionally biased region" description="Acidic residues" evidence="1">
    <location>
        <begin position="366"/>
        <end position="376"/>
    </location>
</feature>
<evidence type="ECO:0000313" key="4">
    <source>
        <dbReference type="Proteomes" id="UP000028725"/>
    </source>
</evidence>
<feature type="region of interest" description="Disordered" evidence="1">
    <location>
        <begin position="1"/>
        <end position="29"/>
    </location>
</feature>
<evidence type="ECO:0008006" key="5">
    <source>
        <dbReference type="Google" id="ProtNLM"/>
    </source>
</evidence>
<feature type="compositionally biased region" description="Low complexity" evidence="1">
    <location>
        <begin position="280"/>
        <end position="291"/>
    </location>
</feature>
<gene>
    <name evidence="3" type="ORF">DB31_7257</name>
</gene>
<dbReference type="OrthoDB" id="5498492at2"/>
<dbReference type="RefSeq" id="WP_044188438.1">
    <property type="nucleotide sequence ID" value="NZ_JMCB01000006.1"/>
</dbReference>
<keyword evidence="2" id="KW-1133">Transmembrane helix</keyword>
<evidence type="ECO:0000313" key="3">
    <source>
        <dbReference type="EMBL" id="KFE68020.1"/>
    </source>
</evidence>
<feature type="region of interest" description="Disordered" evidence="1">
    <location>
        <begin position="322"/>
        <end position="440"/>
    </location>
</feature>
<accession>A0A085WK07</accession>
<feature type="compositionally biased region" description="Basic and acidic residues" evidence="1">
    <location>
        <begin position="19"/>
        <end position="29"/>
    </location>
</feature>
<dbReference type="NCBIfam" id="NF033768">
    <property type="entry name" value="myxo_SS_tail"/>
    <property type="match status" value="1"/>
</dbReference>
<evidence type="ECO:0000256" key="1">
    <source>
        <dbReference type="SAM" id="MobiDB-lite"/>
    </source>
</evidence>
<dbReference type="STRING" id="394096.DB31_7257"/>
<feature type="transmembrane region" description="Helical" evidence="2">
    <location>
        <begin position="203"/>
        <end position="221"/>
    </location>
</feature>
<dbReference type="AlphaFoldDB" id="A0A085WK07"/>
<reference evidence="3 4" key="1">
    <citation type="submission" date="2014-04" db="EMBL/GenBank/DDBJ databases">
        <title>Genome assembly of Hyalangium minutum DSM 14724.</title>
        <authorList>
            <person name="Sharma G."/>
            <person name="Subramanian S."/>
        </authorList>
    </citation>
    <scope>NUCLEOTIDE SEQUENCE [LARGE SCALE GENOMIC DNA]</scope>
    <source>
        <strain evidence="3 4">DSM 14724</strain>
    </source>
</reference>
<feature type="compositionally biased region" description="Basic and acidic residues" evidence="1">
    <location>
        <begin position="1"/>
        <end position="10"/>
    </location>
</feature>
<keyword evidence="2" id="KW-0812">Transmembrane</keyword>
<keyword evidence="2" id="KW-0472">Membrane</keyword>
<name>A0A085WK07_9BACT</name>
<dbReference type="InterPro" id="IPR049806">
    <property type="entry name" value="MasK-like_C"/>
</dbReference>
<feature type="transmembrane region" description="Helical" evidence="2">
    <location>
        <begin position="169"/>
        <end position="191"/>
    </location>
</feature>